<proteinExistence type="predicted"/>
<name>A0A8T2IUN3_9PIPI</name>
<keyword evidence="2" id="KW-1185">Reference proteome</keyword>
<sequence>MHSLLFEIDPGGDPTFLSEVQKCLEIHTGPRKRIVKTRCNISMGFYIHFYNSECILHPPPISKFAGESFALFSGARKLLVCTLPTP</sequence>
<reference evidence="1" key="1">
    <citation type="thesis" date="2020" institute="ProQuest LLC" country="789 East Eisenhower Parkway, Ann Arbor, MI, USA">
        <title>Comparative Genomics and Chromosome Evolution.</title>
        <authorList>
            <person name="Mudd A.B."/>
        </authorList>
    </citation>
    <scope>NUCLEOTIDE SEQUENCE</scope>
    <source>
        <strain evidence="1">Female2</strain>
        <tissue evidence="1">Blood</tissue>
    </source>
</reference>
<evidence type="ECO:0000313" key="1">
    <source>
        <dbReference type="EMBL" id="KAG8434740.1"/>
    </source>
</evidence>
<dbReference type="AlphaFoldDB" id="A0A8T2IUN3"/>
<comment type="caution">
    <text evidence="1">The sequence shown here is derived from an EMBL/GenBank/DDBJ whole genome shotgun (WGS) entry which is preliminary data.</text>
</comment>
<organism evidence="1 2">
    <name type="scientific">Hymenochirus boettgeri</name>
    <name type="common">Congo dwarf clawed frog</name>
    <dbReference type="NCBI Taxonomy" id="247094"/>
    <lineage>
        <taxon>Eukaryota</taxon>
        <taxon>Metazoa</taxon>
        <taxon>Chordata</taxon>
        <taxon>Craniata</taxon>
        <taxon>Vertebrata</taxon>
        <taxon>Euteleostomi</taxon>
        <taxon>Amphibia</taxon>
        <taxon>Batrachia</taxon>
        <taxon>Anura</taxon>
        <taxon>Pipoidea</taxon>
        <taxon>Pipidae</taxon>
        <taxon>Pipinae</taxon>
        <taxon>Hymenochirus</taxon>
    </lineage>
</organism>
<gene>
    <name evidence="1" type="ORF">GDO86_012913</name>
</gene>
<accession>A0A8T2IUN3</accession>
<dbReference type="Proteomes" id="UP000812440">
    <property type="component" value="Chromosome 7"/>
</dbReference>
<evidence type="ECO:0000313" key="2">
    <source>
        <dbReference type="Proteomes" id="UP000812440"/>
    </source>
</evidence>
<dbReference type="EMBL" id="JAACNH010000008">
    <property type="protein sequence ID" value="KAG8434740.1"/>
    <property type="molecule type" value="Genomic_DNA"/>
</dbReference>
<protein>
    <submittedName>
        <fullName evidence="1">Uncharacterized protein</fullName>
    </submittedName>
</protein>